<dbReference type="AlphaFoldDB" id="A0A410JYI7"/>
<evidence type="ECO:0000256" key="1">
    <source>
        <dbReference type="ARBA" id="ARBA00001968"/>
    </source>
</evidence>
<evidence type="ECO:0000256" key="3">
    <source>
        <dbReference type="ARBA" id="ARBA00022759"/>
    </source>
</evidence>
<dbReference type="InterPro" id="IPR013551">
    <property type="entry name" value="YicC-like_C"/>
</dbReference>
<dbReference type="EMBL" id="CP035108">
    <property type="protein sequence ID" value="QAR33193.1"/>
    <property type="molecule type" value="Genomic_DNA"/>
</dbReference>
<evidence type="ECO:0000256" key="5">
    <source>
        <dbReference type="ARBA" id="ARBA00035648"/>
    </source>
</evidence>
<sequence>MGIKSMTGYGKGISVSESCDIKIEIKSVNSKYLDLNIRMPKYLSFIEISVKNLIRERLERGKVDVFVDVSLKKSQYKPKLNKELLQGYINALNAAKDEFSLDGSLSLDHVISLPDVIGTEEDDSLGDTAGKVLMDALKAALDGLEAMRMNEGQALKADLLERIAILEEMNREIDENRKDVYNYWYDKYTARVRELLPEGFSDERIIQEAALYAERSDISEEVTRIYAHAEHMRQIVNSKTACGKKLDFLCQEFNREFNTIGSKSSKIGIINNVVRAKSELDRIREQVQNIV</sequence>
<evidence type="ECO:0000256" key="2">
    <source>
        <dbReference type="ARBA" id="ARBA00022722"/>
    </source>
</evidence>
<dbReference type="PANTHER" id="PTHR30636">
    <property type="entry name" value="UPF0701 PROTEIN YICC"/>
    <property type="match status" value="1"/>
</dbReference>
<dbReference type="OrthoDB" id="9771229at2"/>
<dbReference type="NCBIfam" id="TIGR00255">
    <property type="entry name" value="YicC/YloC family endoribonuclease"/>
    <property type="match status" value="1"/>
</dbReference>
<organism evidence="8 9">
    <name type="scientific">Geovibrio thiophilus</name>
    <dbReference type="NCBI Taxonomy" id="139438"/>
    <lineage>
        <taxon>Bacteria</taxon>
        <taxon>Pseudomonadati</taxon>
        <taxon>Deferribacterota</taxon>
        <taxon>Deferribacteres</taxon>
        <taxon>Deferribacterales</taxon>
        <taxon>Geovibrionaceae</taxon>
        <taxon>Geovibrio</taxon>
    </lineage>
</organism>
<comment type="cofactor">
    <cofactor evidence="1">
        <name>a divalent metal cation</name>
        <dbReference type="ChEBI" id="CHEBI:60240"/>
    </cofactor>
</comment>
<keyword evidence="3" id="KW-0255">Endonuclease</keyword>
<dbReference type="InterPro" id="IPR013527">
    <property type="entry name" value="YicC-like_N"/>
</dbReference>
<keyword evidence="2" id="KW-0540">Nuclease</keyword>
<keyword evidence="9" id="KW-1185">Reference proteome</keyword>
<comment type="similarity">
    <text evidence="5">Belongs to the YicC/YloC family.</text>
</comment>
<protein>
    <submittedName>
        <fullName evidence="8">YicC family protein</fullName>
    </submittedName>
</protein>
<dbReference type="Proteomes" id="UP000287502">
    <property type="component" value="Chromosome"/>
</dbReference>
<proteinExistence type="inferred from homology"/>
<dbReference type="GO" id="GO:0004521">
    <property type="term" value="F:RNA endonuclease activity"/>
    <property type="evidence" value="ECO:0007669"/>
    <property type="project" value="InterPro"/>
</dbReference>
<dbReference type="RefSeq" id="WP_128466479.1">
    <property type="nucleotide sequence ID" value="NZ_CP035108.1"/>
</dbReference>
<feature type="domain" description="Endoribonuclease YicC-like N-terminal" evidence="6">
    <location>
        <begin position="3"/>
        <end position="156"/>
    </location>
</feature>
<keyword evidence="4" id="KW-0378">Hydrolase</keyword>
<evidence type="ECO:0000313" key="9">
    <source>
        <dbReference type="Proteomes" id="UP000287502"/>
    </source>
</evidence>
<evidence type="ECO:0000259" key="6">
    <source>
        <dbReference type="Pfam" id="PF03755"/>
    </source>
</evidence>
<dbReference type="GO" id="GO:0016787">
    <property type="term" value="F:hydrolase activity"/>
    <property type="evidence" value="ECO:0007669"/>
    <property type="project" value="UniProtKB-KW"/>
</dbReference>
<dbReference type="Pfam" id="PF03755">
    <property type="entry name" value="YicC-like_N"/>
    <property type="match status" value="1"/>
</dbReference>
<feature type="domain" description="Endoribonuclease YicC-like C-terminal" evidence="7">
    <location>
        <begin position="174"/>
        <end position="290"/>
    </location>
</feature>
<name>A0A410JYI7_9BACT</name>
<dbReference type="InterPro" id="IPR005229">
    <property type="entry name" value="YicC/YloC-like"/>
</dbReference>
<reference evidence="8 9" key="1">
    <citation type="submission" date="2019-01" db="EMBL/GenBank/DDBJ databases">
        <title>Geovibrio thiophilus DSM 11263, complete genome.</title>
        <authorList>
            <person name="Spring S."/>
            <person name="Bunk B."/>
            <person name="Sproer C."/>
        </authorList>
    </citation>
    <scope>NUCLEOTIDE SEQUENCE [LARGE SCALE GENOMIC DNA]</scope>
    <source>
        <strain evidence="8 9">DSM 11263</strain>
    </source>
</reference>
<evidence type="ECO:0000256" key="4">
    <source>
        <dbReference type="ARBA" id="ARBA00022801"/>
    </source>
</evidence>
<gene>
    <name evidence="8" type="ORF">EP073_07190</name>
</gene>
<evidence type="ECO:0000259" key="7">
    <source>
        <dbReference type="Pfam" id="PF08340"/>
    </source>
</evidence>
<dbReference type="Pfam" id="PF08340">
    <property type="entry name" value="YicC-like_C"/>
    <property type="match status" value="1"/>
</dbReference>
<dbReference type="PANTHER" id="PTHR30636:SF3">
    <property type="entry name" value="UPF0701 PROTEIN YICC"/>
    <property type="match status" value="1"/>
</dbReference>
<evidence type="ECO:0000313" key="8">
    <source>
        <dbReference type="EMBL" id="QAR33193.1"/>
    </source>
</evidence>
<dbReference type="KEGG" id="gtl:EP073_07190"/>
<accession>A0A410JYI7</accession>